<dbReference type="PANTHER" id="PTHR42852:SF6">
    <property type="entry name" value="THIOL:DISULFIDE INTERCHANGE PROTEIN DSBE"/>
    <property type="match status" value="1"/>
</dbReference>
<feature type="chain" id="PRO_5022129952" evidence="5">
    <location>
        <begin position="31"/>
        <end position="327"/>
    </location>
</feature>
<evidence type="ECO:0000259" key="6">
    <source>
        <dbReference type="PROSITE" id="PS51352"/>
    </source>
</evidence>
<dbReference type="EMBL" id="CP036281">
    <property type="protein sequence ID" value="QDU81953.1"/>
    <property type="molecule type" value="Genomic_DNA"/>
</dbReference>
<dbReference type="InterPro" id="IPR036249">
    <property type="entry name" value="Thioredoxin-like_sf"/>
</dbReference>
<dbReference type="CDD" id="cd02966">
    <property type="entry name" value="TlpA_like_family"/>
    <property type="match status" value="1"/>
</dbReference>
<dbReference type="Pfam" id="PF00578">
    <property type="entry name" value="AhpC-TSA"/>
    <property type="match status" value="1"/>
</dbReference>
<name>A0A518CRV8_9PLAN</name>
<dbReference type="RefSeq" id="WP_197440270.1">
    <property type="nucleotide sequence ID" value="NZ_CP036281.1"/>
</dbReference>
<dbReference type="GO" id="GO:0016209">
    <property type="term" value="F:antioxidant activity"/>
    <property type="evidence" value="ECO:0007669"/>
    <property type="project" value="InterPro"/>
</dbReference>
<dbReference type="InterPro" id="IPR000866">
    <property type="entry name" value="AhpC/TSA"/>
</dbReference>
<evidence type="ECO:0000256" key="1">
    <source>
        <dbReference type="ARBA" id="ARBA00004196"/>
    </source>
</evidence>
<keyword evidence="5" id="KW-0732">Signal</keyword>
<dbReference type="AlphaFoldDB" id="A0A518CRV8"/>
<dbReference type="InterPro" id="IPR050553">
    <property type="entry name" value="Thioredoxin_ResA/DsbE_sf"/>
</dbReference>
<evidence type="ECO:0000256" key="2">
    <source>
        <dbReference type="ARBA" id="ARBA00022748"/>
    </source>
</evidence>
<reference evidence="7 8" key="1">
    <citation type="submission" date="2019-02" db="EMBL/GenBank/DDBJ databases">
        <title>Deep-cultivation of Planctomycetes and their phenomic and genomic characterization uncovers novel biology.</title>
        <authorList>
            <person name="Wiegand S."/>
            <person name="Jogler M."/>
            <person name="Boedeker C."/>
            <person name="Pinto D."/>
            <person name="Vollmers J."/>
            <person name="Rivas-Marin E."/>
            <person name="Kohn T."/>
            <person name="Peeters S.H."/>
            <person name="Heuer A."/>
            <person name="Rast P."/>
            <person name="Oberbeckmann S."/>
            <person name="Bunk B."/>
            <person name="Jeske O."/>
            <person name="Meyerdierks A."/>
            <person name="Storesund J.E."/>
            <person name="Kallscheuer N."/>
            <person name="Luecker S."/>
            <person name="Lage O.M."/>
            <person name="Pohl T."/>
            <person name="Merkel B.J."/>
            <person name="Hornburger P."/>
            <person name="Mueller R.-W."/>
            <person name="Bruemmer F."/>
            <person name="Labrenz M."/>
            <person name="Spormann A.M."/>
            <person name="Op den Camp H."/>
            <person name="Overmann J."/>
            <person name="Amann R."/>
            <person name="Jetten M.S.M."/>
            <person name="Mascher T."/>
            <person name="Medema M.H."/>
            <person name="Devos D.P."/>
            <person name="Kaster A.-K."/>
            <person name="Ovreas L."/>
            <person name="Rohde M."/>
            <person name="Galperin M.Y."/>
            <person name="Jogler C."/>
        </authorList>
    </citation>
    <scope>NUCLEOTIDE SEQUENCE [LARGE SCALE GENOMIC DNA]</scope>
    <source>
        <strain evidence="7 8">Pla110</strain>
    </source>
</reference>
<dbReference type="GO" id="GO:0017004">
    <property type="term" value="P:cytochrome complex assembly"/>
    <property type="evidence" value="ECO:0007669"/>
    <property type="project" value="UniProtKB-KW"/>
</dbReference>
<evidence type="ECO:0000313" key="8">
    <source>
        <dbReference type="Proteomes" id="UP000317178"/>
    </source>
</evidence>
<accession>A0A518CRV8</accession>
<dbReference type="Proteomes" id="UP000317178">
    <property type="component" value="Chromosome"/>
</dbReference>
<keyword evidence="8" id="KW-1185">Reference proteome</keyword>
<organism evidence="7 8">
    <name type="scientific">Polystyrenella longa</name>
    <dbReference type="NCBI Taxonomy" id="2528007"/>
    <lineage>
        <taxon>Bacteria</taxon>
        <taxon>Pseudomonadati</taxon>
        <taxon>Planctomycetota</taxon>
        <taxon>Planctomycetia</taxon>
        <taxon>Planctomycetales</taxon>
        <taxon>Planctomycetaceae</taxon>
        <taxon>Polystyrenella</taxon>
    </lineage>
</organism>
<evidence type="ECO:0000256" key="5">
    <source>
        <dbReference type="SAM" id="SignalP"/>
    </source>
</evidence>
<gene>
    <name evidence="7" type="primary">resA_7</name>
    <name evidence="7" type="ORF">Pla110_37050</name>
</gene>
<protein>
    <submittedName>
        <fullName evidence="7">Thiol-disulfide oxidoreductase ResA</fullName>
    </submittedName>
</protein>
<feature type="signal peptide" evidence="5">
    <location>
        <begin position="1"/>
        <end position="30"/>
    </location>
</feature>
<dbReference type="SUPFAM" id="SSF52833">
    <property type="entry name" value="Thioredoxin-like"/>
    <property type="match status" value="1"/>
</dbReference>
<proteinExistence type="predicted"/>
<dbReference type="InterPro" id="IPR013766">
    <property type="entry name" value="Thioredoxin_domain"/>
</dbReference>
<keyword evidence="3" id="KW-1015">Disulfide bond</keyword>
<keyword evidence="2" id="KW-0201">Cytochrome c-type biogenesis</keyword>
<evidence type="ECO:0000313" key="7">
    <source>
        <dbReference type="EMBL" id="QDU81953.1"/>
    </source>
</evidence>
<dbReference type="Gene3D" id="3.40.30.10">
    <property type="entry name" value="Glutaredoxin"/>
    <property type="match status" value="1"/>
</dbReference>
<evidence type="ECO:0000256" key="3">
    <source>
        <dbReference type="ARBA" id="ARBA00023157"/>
    </source>
</evidence>
<dbReference type="KEGG" id="plon:Pla110_37050"/>
<keyword evidence="4" id="KW-0676">Redox-active center</keyword>
<dbReference type="PROSITE" id="PS51352">
    <property type="entry name" value="THIOREDOXIN_2"/>
    <property type="match status" value="1"/>
</dbReference>
<dbReference type="GO" id="GO:0016491">
    <property type="term" value="F:oxidoreductase activity"/>
    <property type="evidence" value="ECO:0007669"/>
    <property type="project" value="InterPro"/>
</dbReference>
<comment type="subcellular location">
    <subcellularLocation>
        <location evidence="1">Cell envelope</location>
    </subcellularLocation>
</comment>
<dbReference type="GO" id="GO:0030313">
    <property type="term" value="C:cell envelope"/>
    <property type="evidence" value="ECO:0007669"/>
    <property type="project" value="UniProtKB-SubCell"/>
</dbReference>
<sequence length="327" mass="36553" precursor="true">MTKYKPACKSSLIKLSLMFCVAALSQGLMAAPTQAQSLEEILIEQDVAKMNAVIGYIEQNPEGENVEEAYSIVFRLAGAYDRTAEVLPLAEKYLESGQKLAEAKAACIVIENLVDQGKIEEAVDKFMTLARYQSKQDPNSAGNCGLELADEAQVAGQPELARKVLIVMREVLPLHPSFDRKCETVINKLDLVNKPAPELSITDFEDNPVKLEDFKGKVVLVDFWGTFCGPCIRQFPKMKETYAEFKDQGFEIVGISADQSQDQVDQFQEQYELPWKLAMSNSDEQATLERYLVEAFPSTYLIDREGKIIAVDLDAEILDSAVRNQFK</sequence>
<evidence type="ECO:0000256" key="4">
    <source>
        <dbReference type="ARBA" id="ARBA00023284"/>
    </source>
</evidence>
<dbReference type="PANTHER" id="PTHR42852">
    <property type="entry name" value="THIOL:DISULFIDE INTERCHANGE PROTEIN DSBE"/>
    <property type="match status" value="1"/>
</dbReference>
<feature type="domain" description="Thioredoxin" evidence="6">
    <location>
        <begin position="190"/>
        <end position="327"/>
    </location>
</feature>